<accession>A0A1V0UEH4</accession>
<evidence type="ECO:0000313" key="6">
    <source>
        <dbReference type="EMBL" id="ARF63527.1"/>
    </source>
</evidence>
<dbReference type="InterPro" id="IPR018060">
    <property type="entry name" value="HTH_AraC"/>
</dbReference>
<proteinExistence type="predicted"/>
<reference evidence="6 7" key="1">
    <citation type="submission" date="2017-03" db="EMBL/GenBank/DDBJ databases">
        <title>Complete Genome Sequence of a natural compounds producer, Streptomyces violaceus S21.</title>
        <authorList>
            <person name="Zhong C."/>
            <person name="Zhao Z."/>
            <person name="Fu J."/>
            <person name="Zong G."/>
            <person name="Qin R."/>
            <person name="Cao G."/>
        </authorList>
    </citation>
    <scope>NUCLEOTIDE SEQUENCE [LARGE SCALE GENOMIC DNA]</scope>
    <source>
        <strain evidence="6 7">S21</strain>
    </source>
</reference>
<dbReference type="PANTHER" id="PTHR46796">
    <property type="entry name" value="HTH-TYPE TRANSCRIPTIONAL ACTIVATOR RHAS-RELATED"/>
    <property type="match status" value="1"/>
</dbReference>
<dbReference type="GO" id="GO:0043565">
    <property type="term" value="F:sequence-specific DNA binding"/>
    <property type="evidence" value="ECO:0007669"/>
    <property type="project" value="InterPro"/>
</dbReference>
<keyword evidence="2" id="KW-0238">DNA-binding</keyword>
<evidence type="ECO:0000256" key="1">
    <source>
        <dbReference type="ARBA" id="ARBA00023015"/>
    </source>
</evidence>
<evidence type="ECO:0000313" key="7">
    <source>
        <dbReference type="Proteomes" id="UP000192445"/>
    </source>
</evidence>
<evidence type="ECO:0000256" key="2">
    <source>
        <dbReference type="ARBA" id="ARBA00023125"/>
    </source>
</evidence>
<feature type="region of interest" description="Disordered" evidence="4">
    <location>
        <begin position="358"/>
        <end position="386"/>
    </location>
</feature>
<dbReference type="PROSITE" id="PS01124">
    <property type="entry name" value="HTH_ARAC_FAMILY_2"/>
    <property type="match status" value="1"/>
</dbReference>
<dbReference type="OrthoDB" id="241790at2"/>
<dbReference type="AlphaFoldDB" id="A0A1V0UEH4"/>
<protein>
    <submittedName>
        <fullName evidence="6">AraC family transcriptional regulator</fullName>
    </submittedName>
</protein>
<dbReference type="InterPro" id="IPR050204">
    <property type="entry name" value="AraC_XylS_family_regulators"/>
</dbReference>
<dbReference type="InterPro" id="IPR018062">
    <property type="entry name" value="HTH_AraC-typ_CS"/>
</dbReference>
<dbReference type="InterPro" id="IPR009057">
    <property type="entry name" value="Homeodomain-like_sf"/>
</dbReference>
<dbReference type="SMART" id="SM00342">
    <property type="entry name" value="HTH_ARAC"/>
    <property type="match status" value="1"/>
</dbReference>
<evidence type="ECO:0000256" key="3">
    <source>
        <dbReference type="ARBA" id="ARBA00023163"/>
    </source>
</evidence>
<keyword evidence="3" id="KW-0804">Transcription</keyword>
<feature type="compositionally biased region" description="Low complexity" evidence="4">
    <location>
        <begin position="84"/>
        <end position="117"/>
    </location>
</feature>
<dbReference type="KEGG" id="svu:B1H20_20735"/>
<dbReference type="Gene3D" id="1.10.10.60">
    <property type="entry name" value="Homeodomain-like"/>
    <property type="match status" value="1"/>
</dbReference>
<evidence type="ECO:0000256" key="4">
    <source>
        <dbReference type="SAM" id="MobiDB-lite"/>
    </source>
</evidence>
<sequence>MDVFDELLRGVRGRGAVFGRSVLTPPWSLRFTDGAYLTLCLPLRGAGWIVPEGGEPLRVEVGEGAIVRGPAPFVFTDDPGGGNRAPDGPGTRARGAGPGRTEPGAGPGRTEVGAGRTESGGGAGRTEPGSEPYGGVREVHWGRLRDGARPATVLDTATATTTDGNPEFDCPTVLLAATYDVRAQVPQRLLRALPPALVVPDEMDCAAMRDYLEAEIGRGRPGDQIVLDRLLDWLLVCTLRDWFDRPEADPPGWYGALGDAVAGPALRAMHEDPAHPWTTAELARRAGVSRTTLAKRFTELVGDGPVAYLAEWRMTLAADLLTRPELTVAAVARRVGYADAFGFSAAFKRLRGESPTAFRRRGTATADAGSEAGAAGAGAAAKAPAG</sequence>
<feature type="domain" description="HTH araC/xylS-type" evidence="5">
    <location>
        <begin position="263"/>
        <end position="361"/>
    </location>
</feature>
<dbReference type="Proteomes" id="UP000192445">
    <property type="component" value="Chromosome"/>
</dbReference>
<dbReference type="STRING" id="1935.B1H20_20735"/>
<name>A0A1V0UEH4_STRVN</name>
<dbReference type="InterPro" id="IPR032783">
    <property type="entry name" value="AraC_lig"/>
</dbReference>
<evidence type="ECO:0000259" key="5">
    <source>
        <dbReference type="PROSITE" id="PS01124"/>
    </source>
</evidence>
<organism evidence="6 7">
    <name type="scientific">Streptomyces violaceoruber</name>
    <dbReference type="NCBI Taxonomy" id="1935"/>
    <lineage>
        <taxon>Bacteria</taxon>
        <taxon>Bacillati</taxon>
        <taxon>Actinomycetota</taxon>
        <taxon>Actinomycetes</taxon>
        <taxon>Kitasatosporales</taxon>
        <taxon>Streptomycetaceae</taxon>
        <taxon>Streptomyces</taxon>
        <taxon>Streptomyces violaceoruber group</taxon>
    </lineage>
</organism>
<dbReference type="Pfam" id="PF12833">
    <property type="entry name" value="HTH_18"/>
    <property type="match status" value="1"/>
</dbReference>
<dbReference type="PROSITE" id="PS00041">
    <property type="entry name" value="HTH_ARAC_FAMILY_1"/>
    <property type="match status" value="1"/>
</dbReference>
<dbReference type="EMBL" id="CP020570">
    <property type="protein sequence ID" value="ARF63527.1"/>
    <property type="molecule type" value="Genomic_DNA"/>
</dbReference>
<dbReference type="RefSeq" id="WP_030737921.1">
    <property type="nucleotide sequence ID" value="NZ_CP020570.1"/>
</dbReference>
<dbReference type="GO" id="GO:0003700">
    <property type="term" value="F:DNA-binding transcription factor activity"/>
    <property type="evidence" value="ECO:0007669"/>
    <property type="project" value="InterPro"/>
</dbReference>
<dbReference type="PANTHER" id="PTHR46796:SF13">
    <property type="entry name" value="HTH-TYPE TRANSCRIPTIONAL ACTIVATOR RHAS"/>
    <property type="match status" value="1"/>
</dbReference>
<feature type="region of interest" description="Disordered" evidence="4">
    <location>
        <begin position="71"/>
        <end position="135"/>
    </location>
</feature>
<dbReference type="SUPFAM" id="SSF46689">
    <property type="entry name" value="Homeodomain-like"/>
    <property type="match status" value="2"/>
</dbReference>
<dbReference type="Pfam" id="PF12852">
    <property type="entry name" value="Cupin_6"/>
    <property type="match status" value="2"/>
</dbReference>
<gene>
    <name evidence="6" type="ORF">B1H20_20735</name>
</gene>
<keyword evidence="1" id="KW-0805">Transcription regulation</keyword>
<feature type="compositionally biased region" description="Low complexity" evidence="4">
    <location>
        <begin position="363"/>
        <end position="386"/>
    </location>
</feature>